<dbReference type="Pfam" id="PF00999">
    <property type="entry name" value="Na_H_Exchanger"/>
    <property type="match status" value="1"/>
</dbReference>
<evidence type="ECO:0000256" key="6">
    <source>
        <dbReference type="ARBA" id="ARBA00023065"/>
    </source>
</evidence>
<dbReference type="PANTHER" id="PTHR32507:SF8">
    <property type="entry name" value="CNH1P"/>
    <property type="match status" value="1"/>
</dbReference>
<keyword evidence="11" id="KW-1185">Reference proteome</keyword>
<feature type="transmembrane region" description="Helical" evidence="8">
    <location>
        <begin position="196"/>
        <end position="219"/>
    </location>
</feature>
<name>A0A3D9V1R3_9MICO</name>
<keyword evidence="2" id="KW-0813">Transport</keyword>
<feature type="transmembrane region" description="Helical" evidence="8">
    <location>
        <begin position="105"/>
        <end position="125"/>
    </location>
</feature>
<keyword evidence="7 8" id="KW-0472">Membrane</keyword>
<comment type="caution">
    <text evidence="10">The sequence shown here is derived from an EMBL/GenBank/DDBJ whole genome shotgun (WGS) entry which is preliminary data.</text>
</comment>
<keyword evidence="6" id="KW-0406">Ion transport</keyword>
<dbReference type="GO" id="GO:0015297">
    <property type="term" value="F:antiporter activity"/>
    <property type="evidence" value="ECO:0007669"/>
    <property type="project" value="UniProtKB-KW"/>
</dbReference>
<feature type="transmembrane region" description="Helical" evidence="8">
    <location>
        <begin position="231"/>
        <end position="251"/>
    </location>
</feature>
<evidence type="ECO:0000313" key="11">
    <source>
        <dbReference type="Proteomes" id="UP000256253"/>
    </source>
</evidence>
<feature type="transmembrane region" description="Helical" evidence="8">
    <location>
        <begin position="414"/>
        <end position="434"/>
    </location>
</feature>
<evidence type="ECO:0000256" key="8">
    <source>
        <dbReference type="SAM" id="Phobius"/>
    </source>
</evidence>
<protein>
    <submittedName>
        <fullName evidence="10">Sodium/proton antiporter (CPA1 family)</fullName>
    </submittedName>
</protein>
<comment type="subcellular location">
    <subcellularLocation>
        <location evidence="1">Cell membrane</location>
        <topology evidence="1">Multi-pass membrane protein</topology>
    </subcellularLocation>
</comment>
<evidence type="ECO:0000256" key="2">
    <source>
        <dbReference type="ARBA" id="ARBA00022448"/>
    </source>
</evidence>
<evidence type="ECO:0000256" key="1">
    <source>
        <dbReference type="ARBA" id="ARBA00004651"/>
    </source>
</evidence>
<dbReference type="Proteomes" id="UP000256253">
    <property type="component" value="Unassembled WGS sequence"/>
</dbReference>
<feature type="transmembrane region" description="Helical" evidence="8">
    <location>
        <begin position="344"/>
        <end position="363"/>
    </location>
</feature>
<feature type="transmembrane region" description="Helical" evidence="8">
    <location>
        <begin position="69"/>
        <end position="85"/>
    </location>
</feature>
<dbReference type="RefSeq" id="WP_115922947.1">
    <property type="nucleotide sequence ID" value="NZ_QTUA01000001.1"/>
</dbReference>
<dbReference type="GO" id="GO:1902600">
    <property type="term" value="P:proton transmembrane transport"/>
    <property type="evidence" value="ECO:0007669"/>
    <property type="project" value="InterPro"/>
</dbReference>
<feature type="transmembrane region" description="Helical" evidence="8">
    <location>
        <begin position="6"/>
        <end position="25"/>
    </location>
</feature>
<keyword evidence="3" id="KW-0050">Antiport</keyword>
<feature type="transmembrane region" description="Helical" evidence="8">
    <location>
        <begin position="314"/>
        <end position="332"/>
    </location>
</feature>
<dbReference type="EMBL" id="QTUA01000001">
    <property type="protein sequence ID" value="REF31041.1"/>
    <property type="molecule type" value="Genomic_DNA"/>
</dbReference>
<feature type="domain" description="Cation/H+ exchanger transmembrane" evidence="9">
    <location>
        <begin position="17"/>
        <end position="439"/>
    </location>
</feature>
<feature type="transmembrane region" description="Helical" evidence="8">
    <location>
        <begin position="271"/>
        <end position="293"/>
    </location>
</feature>
<evidence type="ECO:0000256" key="7">
    <source>
        <dbReference type="ARBA" id="ARBA00023136"/>
    </source>
</evidence>
<organism evidence="10 11">
    <name type="scientific">Calidifontibacter indicus</name>
    <dbReference type="NCBI Taxonomy" id="419650"/>
    <lineage>
        <taxon>Bacteria</taxon>
        <taxon>Bacillati</taxon>
        <taxon>Actinomycetota</taxon>
        <taxon>Actinomycetes</taxon>
        <taxon>Micrococcales</taxon>
        <taxon>Dermacoccaceae</taxon>
        <taxon>Calidifontibacter</taxon>
    </lineage>
</organism>
<dbReference type="GO" id="GO:0005886">
    <property type="term" value="C:plasma membrane"/>
    <property type="evidence" value="ECO:0007669"/>
    <property type="project" value="UniProtKB-SubCell"/>
</dbReference>
<dbReference type="AlphaFoldDB" id="A0A3D9V1R3"/>
<evidence type="ECO:0000256" key="5">
    <source>
        <dbReference type="ARBA" id="ARBA00022989"/>
    </source>
</evidence>
<evidence type="ECO:0000259" key="9">
    <source>
        <dbReference type="Pfam" id="PF00999"/>
    </source>
</evidence>
<dbReference type="PANTHER" id="PTHR32507">
    <property type="entry name" value="NA(+)/H(+) ANTIPORTER 1"/>
    <property type="match status" value="1"/>
</dbReference>
<keyword evidence="5 8" id="KW-1133">Transmembrane helix</keyword>
<dbReference type="OrthoDB" id="9810860at2"/>
<evidence type="ECO:0000313" key="10">
    <source>
        <dbReference type="EMBL" id="REF31041.1"/>
    </source>
</evidence>
<sequence>MSPNTYIAAAYLIIGVALFVGLLLPRLTENRAVSAPIVLLSIGLLAGLLPMPNGFSLDPLQHPALAEQLTTVTIIVALTGVGIALDRPLHRTRAAWRRWNSTWRLILVAMPLAILATALLGWWLAGLVPAAALVLAGSLAPTDPVLASDVQVGGPTVDGDGDGEQHDDELDELDELDEDDEVRFALTSEAGLNDGAAFPFVVLGLSMVATGTLTAADIASWIAWDLVGRTVIGVAVGWAVGTVLGRLAFRAPRGLRFADLGDPLLVVVAPLIAYGLGELLHGWAFLSVFVCALQMRAGNPTHAYHDHMHGVIERLEHLLTLLVLLLLGAALTDGMLRDLTWGGALVAVLLIFVVRPLTGSLALWNRTTVDVAGDGRLGPRERFATAFLGVRGIGTLYYLAYASSHSNLPHEAELWSIGGFTVALSVLVHGVVATPMVRWLDRRRDELAAG</sequence>
<feature type="transmembrane region" description="Helical" evidence="8">
    <location>
        <begin position="383"/>
        <end position="402"/>
    </location>
</feature>
<dbReference type="InterPro" id="IPR006153">
    <property type="entry name" value="Cation/H_exchanger_TM"/>
</dbReference>
<evidence type="ECO:0000256" key="3">
    <source>
        <dbReference type="ARBA" id="ARBA00022449"/>
    </source>
</evidence>
<keyword evidence="4 8" id="KW-0812">Transmembrane</keyword>
<feature type="transmembrane region" description="Helical" evidence="8">
    <location>
        <begin position="32"/>
        <end position="49"/>
    </location>
</feature>
<proteinExistence type="predicted"/>
<evidence type="ECO:0000256" key="4">
    <source>
        <dbReference type="ARBA" id="ARBA00022692"/>
    </source>
</evidence>
<accession>A0A3D9V1R3</accession>
<gene>
    <name evidence="10" type="ORF">DFJ65_2083</name>
</gene>
<reference evidence="10 11" key="1">
    <citation type="submission" date="2018-08" db="EMBL/GenBank/DDBJ databases">
        <title>Sequencing the genomes of 1000 actinobacteria strains.</title>
        <authorList>
            <person name="Klenk H.-P."/>
        </authorList>
    </citation>
    <scope>NUCLEOTIDE SEQUENCE [LARGE SCALE GENOMIC DNA]</scope>
    <source>
        <strain evidence="10 11">DSM 22967</strain>
    </source>
</reference>